<keyword evidence="4" id="KW-0560">Oxidoreductase</keyword>
<proteinExistence type="inferred from homology"/>
<dbReference type="InterPro" id="IPR050346">
    <property type="entry name" value="FMO-like"/>
</dbReference>
<dbReference type="Pfam" id="PF00743">
    <property type="entry name" value="FMO-like"/>
    <property type="match status" value="3"/>
</dbReference>
<feature type="compositionally biased region" description="Basic and acidic residues" evidence="5">
    <location>
        <begin position="531"/>
        <end position="549"/>
    </location>
</feature>
<name>A0ABR3QBC6_9TREE</name>
<dbReference type="RefSeq" id="XP_069211975.1">
    <property type="nucleotide sequence ID" value="XM_069351589.1"/>
</dbReference>
<evidence type="ECO:0000313" key="7">
    <source>
        <dbReference type="Proteomes" id="UP001565368"/>
    </source>
</evidence>
<dbReference type="SUPFAM" id="SSF51905">
    <property type="entry name" value="FAD/NAD(P)-binding domain"/>
    <property type="match status" value="2"/>
</dbReference>
<sequence>MTVDIPEYFQYDGPIRTVALIGAGVSGVPATRHLREAGLEVTVFERQSKAGGIWNWSPEITKPLSVPTPAPSNGAFFPALPEAAPGPEPVTKTLDDADHEHRLRFSPPNPVYWSLSNNVPIPTMAFKDWEYPEGTADNIRHDLISAYVHSYVKHFGIDENVQYNTRVEKAVKIPKTGSEGAKWRLTLRRVVPDGDDKVTETFWTQDFDAVIIATGHYNAPYIPDFEGSAAWAAAWPQQVLHSNGYRVPEPFAGKDVLIVGCGTSGIDMARDLEAHANKVYMVGRKQEDAPEAYTAMRKFQRTLLPKNGELLGEIKRFIPPAPGAPIESGEIELADGRIISGVSLIIFATGYQYSYPFLPQLHRDPALGAPTPEEKASLLVTDGASVHNLYRDIFYIPDPTLAFLGLSVNTSAFSFFEYQAQAVARVLSGRARLPSAAGLHEFYDALIARTGDGKFKHFLGREGERAYVRHVVEWVNRDAEWSGAPKITGHSPEWIKASDNILASIAAKYGTNPEMARWLRQNGTGGTEPEIEPKAEGKGDEGDKVDPKPEAAQQPVAAAA</sequence>
<feature type="compositionally biased region" description="Low complexity" evidence="5">
    <location>
        <begin position="551"/>
        <end position="560"/>
    </location>
</feature>
<keyword evidence="7" id="KW-1185">Reference proteome</keyword>
<keyword evidence="2" id="KW-0285">Flavoprotein</keyword>
<comment type="caution">
    <text evidence="6">The sequence shown here is derived from an EMBL/GenBank/DDBJ whole genome shotgun (WGS) entry which is preliminary data.</text>
</comment>
<dbReference type="PANTHER" id="PTHR23023">
    <property type="entry name" value="DIMETHYLANILINE MONOOXYGENASE"/>
    <property type="match status" value="1"/>
</dbReference>
<evidence type="ECO:0000313" key="6">
    <source>
        <dbReference type="EMBL" id="KAL1412031.1"/>
    </source>
</evidence>
<dbReference type="Gene3D" id="3.50.50.60">
    <property type="entry name" value="FAD/NAD(P)-binding domain"/>
    <property type="match status" value="2"/>
</dbReference>
<dbReference type="InterPro" id="IPR020946">
    <property type="entry name" value="Flavin_mOase-like"/>
</dbReference>
<evidence type="ECO:0000256" key="1">
    <source>
        <dbReference type="ARBA" id="ARBA00009183"/>
    </source>
</evidence>
<gene>
    <name evidence="6" type="ORF">Q8F55_003028</name>
</gene>
<dbReference type="PRINTS" id="PR00419">
    <property type="entry name" value="ADXRDTASE"/>
</dbReference>
<feature type="region of interest" description="Disordered" evidence="5">
    <location>
        <begin position="519"/>
        <end position="560"/>
    </location>
</feature>
<keyword evidence="3" id="KW-0274">FAD</keyword>
<evidence type="ECO:0000256" key="5">
    <source>
        <dbReference type="SAM" id="MobiDB-lite"/>
    </source>
</evidence>
<evidence type="ECO:0000256" key="2">
    <source>
        <dbReference type="ARBA" id="ARBA00022630"/>
    </source>
</evidence>
<accession>A0ABR3QBC6</accession>
<comment type="similarity">
    <text evidence="1">Belongs to the FMO family.</text>
</comment>
<dbReference type="Proteomes" id="UP001565368">
    <property type="component" value="Unassembled WGS sequence"/>
</dbReference>
<evidence type="ECO:0000256" key="4">
    <source>
        <dbReference type="ARBA" id="ARBA00023002"/>
    </source>
</evidence>
<dbReference type="GeneID" id="95984071"/>
<evidence type="ECO:0000256" key="3">
    <source>
        <dbReference type="ARBA" id="ARBA00022827"/>
    </source>
</evidence>
<organism evidence="6 7">
    <name type="scientific">Vanrija albida</name>
    <dbReference type="NCBI Taxonomy" id="181172"/>
    <lineage>
        <taxon>Eukaryota</taxon>
        <taxon>Fungi</taxon>
        <taxon>Dikarya</taxon>
        <taxon>Basidiomycota</taxon>
        <taxon>Agaricomycotina</taxon>
        <taxon>Tremellomycetes</taxon>
        <taxon>Trichosporonales</taxon>
        <taxon>Trichosporonaceae</taxon>
        <taxon>Vanrija</taxon>
    </lineage>
</organism>
<reference evidence="6 7" key="1">
    <citation type="submission" date="2023-08" db="EMBL/GenBank/DDBJ databases">
        <title>Annotated Genome Sequence of Vanrija albida AlHP1.</title>
        <authorList>
            <person name="Herzog R."/>
        </authorList>
    </citation>
    <scope>NUCLEOTIDE SEQUENCE [LARGE SCALE GENOMIC DNA]</scope>
    <source>
        <strain evidence="6 7">AlHP1</strain>
    </source>
</reference>
<protein>
    <recommendedName>
        <fullName evidence="8">FAD/NAD(P)-binding domain-containing protein</fullName>
    </recommendedName>
</protein>
<dbReference type="EMBL" id="JBBXJM010000002">
    <property type="protein sequence ID" value="KAL1412031.1"/>
    <property type="molecule type" value="Genomic_DNA"/>
</dbReference>
<dbReference type="InterPro" id="IPR036188">
    <property type="entry name" value="FAD/NAD-bd_sf"/>
</dbReference>
<evidence type="ECO:0008006" key="8">
    <source>
        <dbReference type="Google" id="ProtNLM"/>
    </source>
</evidence>